<dbReference type="EMBL" id="JBBNAE010000006">
    <property type="protein sequence ID" value="KAK9116433.1"/>
    <property type="molecule type" value="Genomic_DNA"/>
</dbReference>
<comment type="caution">
    <text evidence="1">The sequence shown here is derived from an EMBL/GenBank/DDBJ whole genome shotgun (WGS) entry which is preliminary data.</text>
</comment>
<sequence>MGGAGRLESLSESQFLTGIQDARLNALKESINTKQGRNGVVLVKVLEFLASWDNVNITYGGAATKPNMILARQDIMTTQVVRISNLYNLINSNMKYLVYVFVGGGCTRPWWRGIRFRGDGEVISEWKTQKPNALKKIPQGAGHPGHHEILARVELMGPLMRCQA</sequence>
<keyword evidence="2" id="KW-1185">Reference proteome</keyword>
<accession>A0AAP0IK37</accession>
<protein>
    <submittedName>
        <fullName evidence="1">Uncharacterized protein</fullName>
    </submittedName>
</protein>
<dbReference type="AlphaFoldDB" id="A0AAP0IK37"/>
<proteinExistence type="predicted"/>
<organism evidence="1 2">
    <name type="scientific">Stephania japonica</name>
    <dbReference type="NCBI Taxonomy" id="461633"/>
    <lineage>
        <taxon>Eukaryota</taxon>
        <taxon>Viridiplantae</taxon>
        <taxon>Streptophyta</taxon>
        <taxon>Embryophyta</taxon>
        <taxon>Tracheophyta</taxon>
        <taxon>Spermatophyta</taxon>
        <taxon>Magnoliopsida</taxon>
        <taxon>Ranunculales</taxon>
        <taxon>Menispermaceae</taxon>
        <taxon>Menispermoideae</taxon>
        <taxon>Cissampelideae</taxon>
        <taxon>Stephania</taxon>
    </lineage>
</organism>
<gene>
    <name evidence="1" type="ORF">Sjap_015380</name>
</gene>
<evidence type="ECO:0000313" key="2">
    <source>
        <dbReference type="Proteomes" id="UP001417504"/>
    </source>
</evidence>
<name>A0AAP0IK37_9MAGN</name>
<reference evidence="1 2" key="1">
    <citation type="submission" date="2024-01" db="EMBL/GenBank/DDBJ databases">
        <title>Genome assemblies of Stephania.</title>
        <authorList>
            <person name="Yang L."/>
        </authorList>
    </citation>
    <scope>NUCLEOTIDE SEQUENCE [LARGE SCALE GENOMIC DNA]</scope>
    <source>
        <strain evidence="1">QJT</strain>
        <tissue evidence="1">Leaf</tissue>
    </source>
</reference>
<evidence type="ECO:0000313" key="1">
    <source>
        <dbReference type="EMBL" id="KAK9116433.1"/>
    </source>
</evidence>
<dbReference type="Proteomes" id="UP001417504">
    <property type="component" value="Unassembled WGS sequence"/>
</dbReference>